<protein>
    <recommendedName>
        <fullName evidence="3">Anti-proliferative protein domain-containing protein</fullName>
    </recommendedName>
</protein>
<dbReference type="Proteomes" id="UP001142393">
    <property type="component" value="Unassembled WGS sequence"/>
</dbReference>
<organism evidence="1 2">
    <name type="scientific">Lentinula detonsa</name>
    <dbReference type="NCBI Taxonomy" id="2804962"/>
    <lineage>
        <taxon>Eukaryota</taxon>
        <taxon>Fungi</taxon>
        <taxon>Dikarya</taxon>
        <taxon>Basidiomycota</taxon>
        <taxon>Agaricomycotina</taxon>
        <taxon>Agaricomycetes</taxon>
        <taxon>Agaricomycetidae</taxon>
        <taxon>Agaricales</taxon>
        <taxon>Marasmiineae</taxon>
        <taxon>Omphalotaceae</taxon>
        <taxon>Lentinula</taxon>
    </lineage>
</organism>
<gene>
    <name evidence="1" type="ORF">DFH05DRAFT_1511414</name>
</gene>
<keyword evidence="2" id="KW-1185">Reference proteome</keyword>
<accession>A0A9W8NS68</accession>
<dbReference type="AlphaFoldDB" id="A0A9W8NS68"/>
<reference evidence="1 2" key="1">
    <citation type="journal article" date="2023" name="Proc. Natl. Acad. Sci. U.S.A.">
        <title>A global phylogenomic analysis of the shiitake genus Lentinula.</title>
        <authorList>
            <person name="Sierra-Patev S."/>
            <person name="Min B."/>
            <person name="Naranjo-Ortiz M."/>
            <person name="Looney B."/>
            <person name="Konkel Z."/>
            <person name="Slot J.C."/>
            <person name="Sakamoto Y."/>
            <person name="Steenwyk J.L."/>
            <person name="Rokas A."/>
            <person name="Carro J."/>
            <person name="Camarero S."/>
            <person name="Ferreira P."/>
            <person name="Molpeceres G."/>
            <person name="Ruiz-Duenas F.J."/>
            <person name="Serrano A."/>
            <person name="Henrissat B."/>
            <person name="Drula E."/>
            <person name="Hughes K.W."/>
            <person name="Mata J.L."/>
            <person name="Ishikawa N.K."/>
            <person name="Vargas-Isla R."/>
            <person name="Ushijima S."/>
            <person name="Smith C.A."/>
            <person name="Donoghue J."/>
            <person name="Ahrendt S."/>
            <person name="Andreopoulos W."/>
            <person name="He G."/>
            <person name="LaButti K."/>
            <person name="Lipzen A."/>
            <person name="Ng V."/>
            <person name="Riley R."/>
            <person name="Sandor L."/>
            <person name="Barry K."/>
            <person name="Martinez A.T."/>
            <person name="Xiao Y."/>
            <person name="Gibbons J.G."/>
            <person name="Terashima K."/>
            <person name="Grigoriev I.V."/>
            <person name="Hibbett D."/>
        </authorList>
    </citation>
    <scope>NUCLEOTIDE SEQUENCE [LARGE SCALE GENOMIC DNA]</scope>
    <source>
        <strain evidence="1 2">TFB7810</strain>
    </source>
</reference>
<name>A0A9W8NS68_9AGAR</name>
<proteinExistence type="predicted"/>
<evidence type="ECO:0000313" key="1">
    <source>
        <dbReference type="EMBL" id="KAJ3739881.1"/>
    </source>
</evidence>
<comment type="caution">
    <text evidence="1">The sequence shown here is derived from an EMBL/GenBank/DDBJ whole genome shotgun (WGS) entry which is preliminary data.</text>
</comment>
<dbReference type="EMBL" id="JANVFU010000016">
    <property type="protein sequence ID" value="KAJ3739881.1"/>
    <property type="molecule type" value="Genomic_DNA"/>
</dbReference>
<evidence type="ECO:0008006" key="3">
    <source>
        <dbReference type="Google" id="ProtNLM"/>
    </source>
</evidence>
<sequence length="345" mass="37149">MSFSTMNSASTTLYQPVTYLTHPLIEIYPAQTILELQFFLHANLASQFLSPETFSLSPFTLLLTPGCLPPTPVYAACLQAGIAWPQWIHALGGKALYVFVMDSNLKVRIGEVDDAVTFWFVDPSLESSAHPTSKIQTQISSDEHQSLMTLKLQATLDSIQMSALLTSSCLFNSTRNAANDSDSESDTELTASSSLFSSSMSSLSSTASSPISKSSNLSLPLEIPASSKVPIYVPRGCCPTPSLAPAQMIDATSHHHLSHSQRRLARSTVDKGKVDTCRYTYQGGQTLVMMGGVMLGGVKSAGTVNAEKATKPRSSTIRTPQSVSTTNFQTIKKGPDSSKNWHACV</sequence>
<evidence type="ECO:0000313" key="2">
    <source>
        <dbReference type="Proteomes" id="UP001142393"/>
    </source>
</evidence>